<dbReference type="SUPFAM" id="SSF55315">
    <property type="entry name" value="L30e-like"/>
    <property type="match status" value="1"/>
</dbReference>
<dbReference type="InterPro" id="IPR004038">
    <property type="entry name" value="Ribosomal_eL8/eL30/eS12/Gad45"/>
</dbReference>
<sequence>MTISEKAQPLASGELNNKILEVVKAMKDANAIRTGANEVTKVLNKGNGLLVLLAADCEPIEITAHIPVICGEKDVPYVYVNGKDNLGKACNISRPVVACVVFCDNEQRYNHIQKSVSKIIKEINN</sequence>
<dbReference type="OrthoDB" id="1924699at2759"/>
<dbReference type="EMBL" id="ATCN01000329">
    <property type="protein sequence ID" value="EPR79239.1"/>
    <property type="molecule type" value="Genomic_DNA"/>
</dbReference>
<evidence type="ECO:0000256" key="1">
    <source>
        <dbReference type="ARBA" id="ARBA00004604"/>
    </source>
</evidence>
<dbReference type="GO" id="GO:0003723">
    <property type="term" value="F:RNA binding"/>
    <property type="evidence" value="ECO:0007669"/>
    <property type="project" value="UniProtKB-UniRule"/>
</dbReference>
<keyword evidence="5 6" id="KW-0687">Ribonucleoprotein</keyword>
<comment type="function">
    <text evidence="6">Required for ribosome biogenesis. Part of a complex which catalyzes pseudouridylation of rRNA. This involves the isomerization of uridine such that the ribose is subsequently attached to C5, instead of the normal N1. Pseudouridine ('psi') residues may serve to stabilize the conformation of rRNAs.</text>
</comment>
<comment type="caution">
    <text evidence="8">The sequence shown here is derived from an EMBL/GenBank/DDBJ whole genome shotgun (WGS) entry which is preliminary data.</text>
</comment>
<proteinExistence type="inferred from homology"/>
<keyword evidence="8" id="KW-0689">Ribosomal protein</keyword>
<dbReference type="PANTHER" id="PTHR23105">
    <property type="entry name" value="RIBOSOMAL PROTEIN L7AE FAMILY MEMBER"/>
    <property type="match status" value="1"/>
</dbReference>
<accession>S7XJP3</accession>
<dbReference type="GO" id="GO:0042254">
    <property type="term" value="P:ribosome biogenesis"/>
    <property type="evidence" value="ECO:0007669"/>
    <property type="project" value="InterPro"/>
</dbReference>
<evidence type="ECO:0000259" key="7">
    <source>
        <dbReference type="Pfam" id="PF01248"/>
    </source>
</evidence>
<keyword evidence="3 6" id="KW-0694">RNA-binding</keyword>
<keyword evidence="9" id="KW-1185">Reference proteome</keyword>
<dbReference type="InterPro" id="IPR002415">
    <property type="entry name" value="H/ACA_rnp_Nhp2-like"/>
</dbReference>
<comment type="similarity">
    <text evidence="2 6">Belongs to the eukaryotic ribosomal protein eL8 family.</text>
</comment>
<dbReference type="VEuPathDB" id="MicrosporidiaDB:SLOPH_1568"/>
<dbReference type="OMA" id="LACEDKG"/>
<dbReference type="InterPro" id="IPR029064">
    <property type="entry name" value="Ribosomal_eL30-like_sf"/>
</dbReference>
<comment type="function">
    <text evidence="6">Common component of the spliceosome and rRNA processing machinery.</text>
</comment>
<dbReference type="PROSITE" id="PS01082">
    <property type="entry name" value="RIBOSOMAL_L7AE"/>
    <property type="match status" value="1"/>
</dbReference>
<evidence type="ECO:0000256" key="6">
    <source>
        <dbReference type="RuleBase" id="RU366039"/>
    </source>
</evidence>
<dbReference type="InParanoid" id="S7XJP3"/>
<dbReference type="HOGENOM" id="CLU_084513_4_0_1"/>
<protein>
    <recommendedName>
        <fullName evidence="6">H/ACA ribonucleoprotein complex subunit 2</fullName>
    </recommendedName>
    <alternativeName>
        <fullName evidence="6">Nucleolar protein family A member 2</fullName>
    </alternativeName>
</protein>
<evidence type="ECO:0000256" key="4">
    <source>
        <dbReference type="ARBA" id="ARBA00023242"/>
    </source>
</evidence>
<reference evidence="9" key="1">
    <citation type="journal article" date="2013" name="PLoS Genet.">
        <title>The genome of Spraguea lophii and the basis of host-microsporidian interactions.</title>
        <authorList>
            <person name="Campbell S.E."/>
            <person name="Williams T.A."/>
            <person name="Yousuf A."/>
            <person name="Soanes D.M."/>
            <person name="Paszkiewicz K.H."/>
            <person name="Williams B.A.P."/>
        </authorList>
    </citation>
    <scope>NUCLEOTIDE SEQUENCE [LARGE SCALE GENOMIC DNA]</scope>
    <source>
        <strain evidence="9">42_110</strain>
    </source>
</reference>
<dbReference type="FunCoup" id="S7XJP3">
    <property type="interactions" value="269"/>
</dbReference>
<evidence type="ECO:0000256" key="2">
    <source>
        <dbReference type="ARBA" id="ARBA00007337"/>
    </source>
</evidence>
<dbReference type="GO" id="GO:0031120">
    <property type="term" value="P:snRNA pseudouridine synthesis"/>
    <property type="evidence" value="ECO:0007669"/>
    <property type="project" value="UniProtKB-UniRule"/>
</dbReference>
<dbReference type="Gene3D" id="3.30.1330.30">
    <property type="match status" value="1"/>
</dbReference>
<dbReference type="STRING" id="1358809.S7XJP3"/>
<dbReference type="Proteomes" id="UP000014978">
    <property type="component" value="Unassembled WGS sequence"/>
</dbReference>
<feature type="domain" description="Ribosomal protein eL8/eL30/eS12/Gadd45" evidence="7">
    <location>
        <begin position="18"/>
        <end position="102"/>
    </location>
</feature>
<name>S7XJP3_SPRLO</name>
<dbReference type="InterPro" id="IPR018492">
    <property type="entry name" value="Ribosomal_eL8/Nhp2"/>
</dbReference>
<dbReference type="PRINTS" id="PR00881">
    <property type="entry name" value="L7ARS6FAMILY"/>
</dbReference>
<evidence type="ECO:0000256" key="5">
    <source>
        <dbReference type="ARBA" id="ARBA00023274"/>
    </source>
</evidence>
<evidence type="ECO:0000313" key="8">
    <source>
        <dbReference type="EMBL" id="EPR79239.1"/>
    </source>
</evidence>
<dbReference type="GO" id="GO:0031429">
    <property type="term" value="C:box H/ACA snoRNP complex"/>
    <property type="evidence" value="ECO:0007669"/>
    <property type="project" value="UniProtKB-UniRule"/>
</dbReference>
<dbReference type="InterPro" id="IPR004037">
    <property type="entry name" value="Ribosomal_eL8-like_CS"/>
</dbReference>
<dbReference type="GO" id="GO:0000398">
    <property type="term" value="P:mRNA splicing, via spliceosome"/>
    <property type="evidence" value="ECO:0007669"/>
    <property type="project" value="UniProtKB-UniRule"/>
</dbReference>
<evidence type="ECO:0000256" key="3">
    <source>
        <dbReference type="ARBA" id="ARBA00022884"/>
    </source>
</evidence>
<comment type="subcellular location">
    <subcellularLocation>
        <location evidence="1 6">Nucleus</location>
        <location evidence="1 6">Nucleolus</location>
    </subcellularLocation>
</comment>
<dbReference type="AlphaFoldDB" id="S7XJP3"/>
<keyword evidence="4 6" id="KW-0539">Nucleus</keyword>
<gene>
    <name evidence="8" type="ORF">SLOPH_1568</name>
</gene>
<dbReference type="GO" id="GO:0005840">
    <property type="term" value="C:ribosome"/>
    <property type="evidence" value="ECO:0007669"/>
    <property type="project" value="UniProtKB-KW"/>
</dbReference>
<evidence type="ECO:0000313" key="9">
    <source>
        <dbReference type="Proteomes" id="UP000014978"/>
    </source>
</evidence>
<organism evidence="8 9">
    <name type="scientific">Spraguea lophii (strain 42_110)</name>
    <name type="common">Microsporidian parasite</name>
    <dbReference type="NCBI Taxonomy" id="1358809"/>
    <lineage>
        <taxon>Eukaryota</taxon>
        <taxon>Fungi</taxon>
        <taxon>Fungi incertae sedis</taxon>
        <taxon>Microsporidia</taxon>
        <taxon>Spragueidae</taxon>
        <taxon>Spraguea</taxon>
    </lineage>
</organism>
<dbReference type="PRINTS" id="PR00883">
    <property type="entry name" value="NUCLEARHMG"/>
</dbReference>
<dbReference type="Pfam" id="PF01248">
    <property type="entry name" value="Ribosomal_L7Ae"/>
    <property type="match status" value="1"/>
</dbReference>
<dbReference type="InterPro" id="IPR050257">
    <property type="entry name" value="eL8/uL1-like"/>
</dbReference>